<dbReference type="Proteomes" id="UP000017836">
    <property type="component" value="Unassembled WGS sequence"/>
</dbReference>
<dbReference type="PROSITE" id="PS00107">
    <property type="entry name" value="PROTEIN_KINASE_ATP"/>
    <property type="match status" value="1"/>
</dbReference>
<dbReference type="InterPro" id="IPR017441">
    <property type="entry name" value="Protein_kinase_ATP_BS"/>
</dbReference>
<keyword evidence="16" id="KW-1185">Reference proteome</keyword>
<feature type="binding site" evidence="11">
    <location>
        <position position="166"/>
    </location>
    <ligand>
        <name>ATP</name>
        <dbReference type="ChEBI" id="CHEBI:30616"/>
    </ligand>
</feature>
<evidence type="ECO:0000256" key="4">
    <source>
        <dbReference type="ARBA" id="ARBA00022679"/>
    </source>
</evidence>
<dbReference type="Gramene" id="ERN04876">
    <property type="protein sequence ID" value="ERN04876"/>
    <property type="gene ID" value="AMTR_s00146p00101260"/>
</dbReference>
<evidence type="ECO:0000256" key="6">
    <source>
        <dbReference type="ARBA" id="ARBA00022777"/>
    </source>
</evidence>
<dbReference type="GO" id="GO:0005524">
    <property type="term" value="F:ATP binding"/>
    <property type="evidence" value="ECO:0007669"/>
    <property type="project" value="UniProtKB-UniRule"/>
</dbReference>
<keyword evidence="4" id="KW-0808">Transferase</keyword>
<keyword evidence="7" id="KW-0833">Ubl conjugation pathway</keyword>
<dbReference type="HOGENOM" id="CLU_000288_153_1_1"/>
<evidence type="ECO:0000313" key="15">
    <source>
        <dbReference type="EMBL" id="ERN04876.1"/>
    </source>
</evidence>
<evidence type="ECO:0000256" key="5">
    <source>
        <dbReference type="ARBA" id="ARBA00022741"/>
    </source>
</evidence>
<comment type="catalytic activity">
    <reaction evidence="9">
        <text>L-threonyl-[protein] + ATP = O-phospho-L-threonyl-[protein] + ADP + H(+)</text>
        <dbReference type="Rhea" id="RHEA:46608"/>
        <dbReference type="Rhea" id="RHEA-COMP:11060"/>
        <dbReference type="Rhea" id="RHEA-COMP:11605"/>
        <dbReference type="ChEBI" id="CHEBI:15378"/>
        <dbReference type="ChEBI" id="CHEBI:30013"/>
        <dbReference type="ChEBI" id="CHEBI:30616"/>
        <dbReference type="ChEBI" id="CHEBI:61977"/>
        <dbReference type="ChEBI" id="CHEBI:456216"/>
        <dbReference type="EC" id="2.7.11.1"/>
    </reaction>
</comment>
<dbReference type="PROSITE" id="PS50011">
    <property type="entry name" value="PROTEIN_KINASE_DOM"/>
    <property type="match status" value="1"/>
</dbReference>
<keyword evidence="5 11" id="KW-0547">Nucleotide-binding</keyword>
<dbReference type="EMBL" id="KI394155">
    <property type="protein sequence ID" value="ERN04876.1"/>
    <property type="molecule type" value="Genomic_DNA"/>
</dbReference>
<protein>
    <submittedName>
        <fullName evidence="15">Uncharacterized protein</fullName>
    </submittedName>
</protein>
<dbReference type="Pfam" id="PF04564">
    <property type="entry name" value="U-box"/>
    <property type="match status" value="1"/>
</dbReference>
<dbReference type="PROSITE" id="PS51698">
    <property type="entry name" value="U_BOX"/>
    <property type="match status" value="1"/>
</dbReference>
<dbReference type="SMART" id="SM00504">
    <property type="entry name" value="Ubox"/>
    <property type="match status" value="1"/>
</dbReference>
<dbReference type="InterPro" id="IPR008271">
    <property type="entry name" value="Ser/Thr_kinase_AS"/>
</dbReference>
<comment type="pathway">
    <text evidence="2">Protein modification; protein ubiquitination.</text>
</comment>
<evidence type="ECO:0000256" key="12">
    <source>
        <dbReference type="RuleBase" id="RU000304"/>
    </source>
</evidence>
<reference evidence="16" key="1">
    <citation type="journal article" date="2013" name="Science">
        <title>The Amborella genome and the evolution of flowering plants.</title>
        <authorList>
            <consortium name="Amborella Genome Project"/>
        </authorList>
    </citation>
    <scope>NUCLEOTIDE SEQUENCE [LARGE SCALE GENOMIC DNA]</scope>
</reference>
<dbReference type="SMART" id="SM00220">
    <property type="entry name" value="S_TKc"/>
    <property type="match status" value="1"/>
</dbReference>
<accession>W1PB87</accession>
<evidence type="ECO:0000256" key="8">
    <source>
        <dbReference type="ARBA" id="ARBA00022840"/>
    </source>
</evidence>
<name>W1PB87_AMBTC</name>
<comment type="catalytic activity">
    <reaction evidence="1">
        <text>S-ubiquitinyl-[E2 ubiquitin-conjugating enzyme]-L-cysteine + [acceptor protein]-L-lysine = [E2 ubiquitin-conjugating enzyme]-L-cysteine + N(6)-ubiquitinyl-[acceptor protein]-L-lysine.</text>
        <dbReference type="EC" id="2.3.2.27"/>
    </reaction>
</comment>
<evidence type="ECO:0000259" key="13">
    <source>
        <dbReference type="PROSITE" id="PS50011"/>
    </source>
</evidence>
<comment type="similarity">
    <text evidence="12">Belongs to the protein kinase superfamily.</text>
</comment>
<evidence type="ECO:0000256" key="11">
    <source>
        <dbReference type="PROSITE-ProRule" id="PRU10141"/>
    </source>
</evidence>
<dbReference type="GO" id="GO:0061630">
    <property type="term" value="F:ubiquitin protein ligase activity"/>
    <property type="evidence" value="ECO:0007669"/>
    <property type="project" value="UniProtKB-EC"/>
</dbReference>
<comment type="catalytic activity">
    <reaction evidence="10">
        <text>L-seryl-[protein] + ATP = O-phospho-L-seryl-[protein] + ADP + H(+)</text>
        <dbReference type="Rhea" id="RHEA:17989"/>
        <dbReference type="Rhea" id="RHEA-COMP:9863"/>
        <dbReference type="Rhea" id="RHEA-COMP:11604"/>
        <dbReference type="ChEBI" id="CHEBI:15378"/>
        <dbReference type="ChEBI" id="CHEBI:29999"/>
        <dbReference type="ChEBI" id="CHEBI:30616"/>
        <dbReference type="ChEBI" id="CHEBI:83421"/>
        <dbReference type="ChEBI" id="CHEBI:456216"/>
        <dbReference type="EC" id="2.7.11.1"/>
    </reaction>
</comment>
<keyword evidence="6" id="KW-0418">Kinase</keyword>
<dbReference type="Gene3D" id="1.10.510.10">
    <property type="entry name" value="Transferase(Phosphotransferase) domain 1"/>
    <property type="match status" value="1"/>
</dbReference>
<organism evidence="15 16">
    <name type="scientific">Amborella trichopoda</name>
    <dbReference type="NCBI Taxonomy" id="13333"/>
    <lineage>
        <taxon>Eukaryota</taxon>
        <taxon>Viridiplantae</taxon>
        <taxon>Streptophyta</taxon>
        <taxon>Embryophyta</taxon>
        <taxon>Tracheophyta</taxon>
        <taxon>Spermatophyta</taxon>
        <taxon>Magnoliopsida</taxon>
        <taxon>Amborellales</taxon>
        <taxon>Amborellaceae</taxon>
        <taxon>Amborella</taxon>
    </lineage>
</organism>
<dbReference type="InterPro" id="IPR013083">
    <property type="entry name" value="Znf_RING/FYVE/PHD"/>
</dbReference>
<dbReference type="FunFam" id="1.10.510.10:FF:001023">
    <property type="entry name" value="Os07g0541700 protein"/>
    <property type="match status" value="1"/>
</dbReference>
<dbReference type="CDD" id="cd16655">
    <property type="entry name" value="RING-Ubox_WDSUB1-like"/>
    <property type="match status" value="1"/>
</dbReference>
<dbReference type="OMA" id="ELHNTHA"/>
<dbReference type="eggNOG" id="ENOG502QQ92">
    <property type="taxonomic scope" value="Eukaryota"/>
</dbReference>
<dbReference type="UniPathway" id="UPA00143"/>
<evidence type="ECO:0000256" key="3">
    <source>
        <dbReference type="ARBA" id="ARBA00022527"/>
    </source>
</evidence>
<evidence type="ECO:0000256" key="1">
    <source>
        <dbReference type="ARBA" id="ARBA00000900"/>
    </source>
</evidence>
<evidence type="ECO:0000256" key="10">
    <source>
        <dbReference type="ARBA" id="ARBA00048679"/>
    </source>
</evidence>
<dbReference type="AlphaFoldDB" id="W1PB87"/>
<evidence type="ECO:0000256" key="7">
    <source>
        <dbReference type="ARBA" id="ARBA00022786"/>
    </source>
</evidence>
<dbReference type="PANTHER" id="PTHR45647:SF65">
    <property type="entry name" value="U-BOX DOMAIN-CONTAINING PROTEIN KINASE FAMILY PROTEIN"/>
    <property type="match status" value="1"/>
</dbReference>
<dbReference type="SUPFAM" id="SSF57850">
    <property type="entry name" value="RING/U-box"/>
    <property type="match status" value="1"/>
</dbReference>
<keyword evidence="8 11" id="KW-0067">ATP-binding</keyword>
<sequence>MNPVPPPLLAEIEKLRKELHNTHALYNRACEDLVIARKKVQVLSIGCSEEAKKIKLAMEREEVAKKVAEEERAKHLLALKEVEVARELQEKEAKARVMAELMAVKESSEREKMEVALLSSDLRYRRYSRDEIVAATDSFSEVHLIGEGGYGKVYKCFLDHTLVAIKVLHQDALEKKEEFLREVEVLSQIHHPHILLLLGACPESGCLVYEYMANGSLEDRLFRRGNTSPLPWYVRFRIIFEVASGLLFLHSSKPDTIVHRDLKPGNILLDNNYVSKIGDVGLAHLISNAVPDSVTEYRDTILVGTLSYMDPEYHRTGTIRPKSDVYAFGIIILQLLTAMHPFGLIELIREAIDKQCFRDMLDEAITDWPMREAEELAQLALKCAQLRCRDRPDLELDILPKLQRIKEMADTYFKLCQHDNGAPSHYLCPILQEVMDNPYIAADGLTYEYRAIKAWLENNNTSPVLQLVLPHSQIIPNYSLRSAIQEWKLKTSIGA</sequence>
<dbReference type="InterPro" id="IPR003613">
    <property type="entry name" value="Ubox_domain"/>
</dbReference>
<dbReference type="SUPFAM" id="SSF56112">
    <property type="entry name" value="Protein kinase-like (PK-like)"/>
    <property type="match status" value="1"/>
</dbReference>
<evidence type="ECO:0000259" key="14">
    <source>
        <dbReference type="PROSITE" id="PS51698"/>
    </source>
</evidence>
<keyword evidence="3 12" id="KW-0723">Serine/threonine-protein kinase</keyword>
<dbReference type="InterPro" id="IPR011009">
    <property type="entry name" value="Kinase-like_dom_sf"/>
</dbReference>
<dbReference type="GO" id="GO:0004674">
    <property type="term" value="F:protein serine/threonine kinase activity"/>
    <property type="evidence" value="ECO:0007669"/>
    <property type="project" value="UniProtKB-KW"/>
</dbReference>
<feature type="domain" description="Protein kinase" evidence="13">
    <location>
        <begin position="139"/>
        <end position="413"/>
    </location>
</feature>
<feature type="domain" description="U-box" evidence="14">
    <location>
        <begin position="421"/>
        <end position="494"/>
    </location>
</feature>
<evidence type="ECO:0000256" key="9">
    <source>
        <dbReference type="ARBA" id="ARBA00047899"/>
    </source>
</evidence>
<dbReference type="Gene3D" id="3.30.200.20">
    <property type="entry name" value="Phosphorylase Kinase, domain 1"/>
    <property type="match status" value="1"/>
</dbReference>
<gene>
    <name evidence="15" type="ORF">AMTR_s00146p00101260</name>
</gene>
<evidence type="ECO:0000256" key="2">
    <source>
        <dbReference type="ARBA" id="ARBA00004906"/>
    </source>
</evidence>
<dbReference type="InterPro" id="IPR051348">
    <property type="entry name" value="U-box_ubiquitin_ligases"/>
</dbReference>
<evidence type="ECO:0000313" key="16">
    <source>
        <dbReference type="Proteomes" id="UP000017836"/>
    </source>
</evidence>
<dbReference type="InterPro" id="IPR000719">
    <property type="entry name" value="Prot_kinase_dom"/>
</dbReference>
<proteinExistence type="inferred from homology"/>
<dbReference type="PROSITE" id="PS00108">
    <property type="entry name" value="PROTEIN_KINASE_ST"/>
    <property type="match status" value="1"/>
</dbReference>
<dbReference type="PANTHER" id="PTHR45647">
    <property type="entry name" value="OS02G0152300 PROTEIN"/>
    <property type="match status" value="1"/>
</dbReference>
<dbReference type="GO" id="GO:0016567">
    <property type="term" value="P:protein ubiquitination"/>
    <property type="evidence" value="ECO:0007669"/>
    <property type="project" value="UniProtKB-UniPathway"/>
</dbReference>
<dbReference type="Gene3D" id="3.30.40.10">
    <property type="entry name" value="Zinc/RING finger domain, C3HC4 (zinc finger)"/>
    <property type="match status" value="1"/>
</dbReference>
<dbReference type="Pfam" id="PF00069">
    <property type="entry name" value="Pkinase"/>
    <property type="match status" value="1"/>
</dbReference>